<feature type="region of interest" description="Disordered" evidence="1">
    <location>
        <begin position="62"/>
        <end position="120"/>
    </location>
</feature>
<reference evidence="2 3" key="1">
    <citation type="submission" date="2019-03" db="EMBL/GenBank/DDBJ databases">
        <title>Single cell metagenomics reveals metabolic interactions within the superorganism composed of flagellate Streblomastix strix and complex community of Bacteroidetes bacteria on its surface.</title>
        <authorList>
            <person name="Treitli S.C."/>
            <person name="Kolisko M."/>
            <person name="Husnik F."/>
            <person name="Keeling P."/>
            <person name="Hampl V."/>
        </authorList>
    </citation>
    <scope>NUCLEOTIDE SEQUENCE [LARGE SCALE GENOMIC DNA]</scope>
    <source>
        <strain evidence="2">ST1C</strain>
    </source>
</reference>
<dbReference type="AlphaFoldDB" id="A0A5J4WL76"/>
<evidence type="ECO:0000313" key="2">
    <source>
        <dbReference type="EMBL" id="KAA6395125.1"/>
    </source>
</evidence>
<accession>A0A5J4WL76</accession>
<feature type="compositionally biased region" description="Basic and acidic residues" evidence="1">
    <location>
        <begin position="62"/>
        <end position="98"/>
    </location>
</feature>
<organism evidence="2 3">
    <name type="scientific">Streblomastix strix</name>
    <dbReference type="NCBI Taxonomy" id="222440"/>
    <lineage>
        <taxon>Eukaryota</taxon>
        <taxon>Metamonada</taxon>
        <taxon>Preaxostyla</taxon>
        <taxon>Oxymonadida</taxon>
        <taxon>Streblomastigidae</taxon>
        <taxon>Streblomastix</taxon>
    </lineage>
</organism>
<evidence type="ECO:0000313" key="3">
    <source>
        <dbReference type="Proteomes" id="UP000324800"/>
    </source>
</evidence>
<dbReference type="Proteomes" id="UP000324800">
    <property type="component" value="Unassembled WGS sequence"/>
</dbReference>
<proteinExistence type="predicted"/>
<dbReference type="EMBL" id="SNRW01001765">
    <property type="protein sequence ID" value="KAA6395125.1"/>
    <property type="molecule type" value="Genomic_DNA"/>
</dbReference>
<comment type="caution">
    <text evidence="2">The sequence shown here is derived from an EMBL/GenBank/DDBJ whole genome shotgun (WGS) entry which is preliminary data.</text>
</comment>
<protein>
    <submittedName>
        <fullName evidence="2">Uncharacterized protein</fullName>
    </submittedName>
</protein>
<name>A0A5J4WL76_9EUKA</name>
<sequence length="133" mass="15984">MSRTIQPLYALRIMHGQGNQDLVNPQIGQQTRMNEYRTENNWNAFLKEVDTDIILDTVRMELDEDDNHRRNNYDNDHDYNRRHEKDRADIQDNFDPGRGKKKRNIISNKKSENGQNNEDWAQCLQRQIDKQRL</sequence>
<evidence type="ECO:0000256" key="1">
    <source>
        <dbReference type="SAM" id="MobiDB-lite"/>
    </source>
</evidence>
<gene>
    <name evidence="2" type="ORF">EZS28_009346</name>
</gene>